<dbReference type="RefSeq" id="WP_212553751.1">
    <property type="nucleotide sequence ID" value="NZ_JAGXOE010000023.1"/>
</dbReference>
<feature type="signal peptide" evidence="1">
    <location>
        <begin position="1"/>
        <end position="23"/>
    </location>
</feature>
<name>A0ABS5NC44_TSUPA</name>
<reference evidence="3 4" key="1">
    <citation type="submission" date="2021-04" db="EMBL/GenBank/DDBJ databases">
        <title>Whole genome sequence analysis of a thiophenic sulfur metabolizing bacteria.</title>
        <authorList>
            <person name="Akhtar N."/>
            <person name="Akram J."/>
            <person name="Aslam A."/>
        </authorList>
    </citation>
    <scope>NUCLEOTIDE SEQUENCE [LARGE SCALE GENOMIC DNA]</scope>
    <source>
        <strain evidence="3 4">3OW</strain>
    </source>
</reference>
<evidence type="ECO:0000313" key="3">
    <source>
        <dbReference type="EMBL" id="MBS4101851.1"/>
    </source>
</evidence>
<keyword evidence="1" id="KW-0732">Signal</keyword>
<evidence type="ECO:0000259" key="2">
    <source>
        <dbReference type="Pfam" id="PF22599"/>
    </source>
</evidence>
<evidence type="ECO:0000256" key="1">
    <source>
        <dbReference type="SAM" id="SignalP"/>
    </source>
</evidence>
<gene>
    <name evidence="3" type="ORF">KFZ73_11440</name>
</gene>
<feature type="domain" description="SecDF P1 head subdomain" evidence="2">
    <location>
        <begin position="78"/>
        <end position="169"/>
    </location>
</feature>
<evidence type="ECO:0000313" key="4">
    <source>
        <dbReference type="Proteomes" id="UP000676853"/>
    </source>
</evidence>
<feature type="chain" id="PRO_5045487048" description="SecDF P1 head subdomain domain-containing protein" evidence="1">
    <location>
        <begin position="24"/>
        <end position="172"/>
    </location>
</feature>
<dbReference type="Proteomes" id="UP000676853">
    <property type="component" value="Unassembled WGS sequence"/>
</dbReference>
<dbReference type="Pfam" id="PF22599">
    <property type="entry name" value="SecDF_P1_head"/>
    <property type="match status" value="1"/>
</dbReference>
<dbReference type="PROSITE" id="PS51257">
    <property type="entry name" value="PROKAR_LIPOPROTEIN"/>
    <property type="match status" value="1"/>
</dbReference>
<dbReference type="InterPro" id="IPR054384">
    <property type="entry name" value="SecDF_P1_head"/>
</dbReference>
<dbReference type="EMBL" id="JAGXOE010000023">
    <property type="protein sequence ID" value="MBS4101851.1"/>
    <property type="molecule type" value="Genomic_DNA"/>
</dbReference>
<dbReference type="Gene3D" id="3.30.1360.200">
    <property type="match status" value="1"/>
</dbReference>
<comment type="caution">
    <text evidence="3">The sequence shown here is derived from an EMBL/GenBank/DDBJ whole genome shotgun (WGS) entry which is preliminary data.</text>
</comment>
<accession>A0ABS5NC44</accession>
<keyword evidence="4" id="KW-1185">Reference proteome</keyword>
<sequence>MGFRSIKVLGVSAMITATTAVTACQGVAAGEPVAVPQVPQIRLVTNVLPTTPERCAAGTPSAAEPARMCNTAGDVLYAVDPSVTRFPVKRASAGVPQNQKQWVVTFELADADATAFADLTARTMGKQVAIAVGGRVLSAPVVNEPIRGGQVQVTGRFDERSAKDLAQRLQPS</sequence>
<proteinExistence type="predicted"/>
<protein>
    <recommendedName>
        <fullName evidence="2">SecDF P1 head subdomain domain-containing protein</fullName>
    </recommendedName>
</protein>
<organism evidence="3 4">
    <name type="scientific">Tsukamurella paurometabola</name>
    <name type="common">Corynebacterium paurometabolum</name>
    <dbReference type="NCBI Taxonomy" id="2061"/>
    <lineage>
        <taxon>Bacteria</taxon>
        <taxon>Bacillati</taxon>
        <taxon>Actinomycetota</taxon>
        <taxon>Actinomycetes</taxon>
        <taxon>Mycobacteriales</taxon>
        <taxon>Tsukamurellaceae</taxon>
        <taxon>Tsukamurella</taxon>
    </lineage>
</organism>